<evidence type="ECO:0000313" key="2">
    <source>
        <dbReference type="EMBL" id="ODN82948.1"/>
    </source>
</evidence>
<dbReference type="Proteomes" id="UP000094065">
    <property type="component" value="Unassembled WGS sequence"/>
</dbReference>
<gene>
    <name evidence="2" type="ORF">L202_01192</name>
</gene>
<sequence length="902" mass="100417">MLRPSIARKVLRVRSARLGYRGLHAPLPSEHPSEPPIATRFPLYRREEFQREPPITQAMIDSLPTDEGLSRQLKRKVTKKAVEDIPEWSEEDLRAFYLDLVKTGVKEGESLEAIKAPENQVELLSDEQRRSTLAKMSSRLLGQGQGQGHSNEASSLPPVHRGKVSFARLPYAILESLAPLAILSGPSETSKGKAVEDVAARLDVPLGLVSNTEWSALFQELIQRQDAVAAEAVLDLMNVSKFLLLANLLADELKAHGMPVDSHLIDEIMHVHAMQGRPDEVKRLVLEVAAAGDAILPVHQDKIVLSLLQQSPSDARPAIAHLLQAEEAATPFPQSSYQLAISHLTTPSPDVHPNAHTRSLAWDLFAHMRLKAHPTPTREMYATMIRSCGDANQPQPERARDLWLEMTQQERMEPNGEGYNAIIRALGSTKKDYLEAFDLLRQMLVKHNDATFVPFEDDNGIPRFSNFVPTLETFNAVMEGAKRAGDINRARWVLTEVLKLSRAGQALQVAVWKDGADESLLSAVFMTYAAWKPVVKKQGLKLRTGGEAESGDAAAEAAVDDASKEAAHLDVDVLQDVEDVVTQEPLMDELTLDEPPVSTPTTPLSSADALRECTSLFKRILSDNEAVREGSNDFLPFKSVRLSPRLINSYLSVHLVHGTSLIGLKKVHDEAWQDAAKTSMSSVEPNGWSYMFLLEKCSSGARVISPAERPLAVSWGRELWSSYLSSYSTASSYLERNYTAEHPLAKARKRWIMGLGDRQVERVWKAAIKLESVHGDVDQALKILEDFVRRFPAEEISRSYKPIPEAGLSIRMALPSATPEADVPPLLLFSDVQALHQRLVKEKRFGSVRRLKWVVEGYTGALAKRRKWRMKGVAQGRERMAEKRHRRGTYGAVEGEHSEELN</sequence>
<dbReference type="PANTHER" id="PTHR47938">
    <property type="entry name" value="RESPIRATORY COMPLEX I CHAPERONE (CIA84), PUTATIVE (AFU_ORTHOLOGUE AFUA_2G06020)-RELATED"/>
    <property type="match status" value="1"/>
</dbReference>
<dbReference type="GO" id="GO:0140053">
    <property type="term" value="P:mitochondrial gene expression"/>
    <property type="evidence" value="ECO:0007669"/>
    <property type="project" value="TreeGrafter"/>
</dbReference>
<dbReference type="GO" id="GO:0005739">
    <property type="term" value="C:mitochondrion"/>
    <property type="evidence" value="ECO:0007669"/>
    <property type="project" value="TreeGrafter"/>
</dbReference>
<reference evidence="2 3" key="1">
    <citation type="submission" date="2016-06" db="EMBL/GenBank/DDBJ databases">
        <title>Evolution of pathogenesis and genome organization in the Tremellales.</title>
        <authorList>
            <person name="Cuomo C."/>
            <person name="Litvintseva A."/>
            <person name="Heitman J."/>
            <person name="Chen Y."/>
            <person name="Sun S."/>
            <person name="Springer D."/>
            <person name="Dromer F."/>
            <person name="Young S."/>
            <person name="Zeng Q."/>
            <person name="Chapman S."/>
            <person name="Gujja S."/>
            <person name="Saif S."/>
            <person name="Birren B."/>
        </authorList>
    </citation>
    <scope>NUCLEOTIDE SEQUENCE [LARGE SCALE GENOMIC DNA]</scope>
    <source>
        <strain evidence="2 3">CBS 6039</strain>
    </source>
</reference>
<organism evidence="2 3">
    <name type="scientific">Cryptococcus amylolentus CBS 6039</name>
    <dbReference type="NCBI Taxonomy" id="1295533"/>
    <lineage>
        <taxon>Eukaryota</taxon>
        <taxon>Fungi</taxon>
        <taxon>Dikarya</taxon>
        <taxon>Basidiomycota</taxon>
        <taxon>Agaricomycotina</taxon>
        <taxon>Tremellomycetes</taxon>
        <taxon>Tremellales</taxon>
        <taxon>Cryptococcaceae</taxon>
        <taxon>Cryptococcus</taxon>
    </lineage>
</organism>
<dbReference type="STRING" id="1295533.A0A1E3I358"/>
<dbReference type="GeneID" id="30152501"/>
<dbReference type="GO" id="GO:0003729">
    <property type="term" value="F:mRNA binding"/>
    <property type="evidence" value="ECO:0007669"/>
    <property type="project" value="TreeGrafter"/>
</dbReference>
<dbReference type="Gene3D" id="1.25.40.10">
    <property type="entry name" value="Tetratricopeptide repeat domain"/>
    <property type="match status" value="1"/>
</dbReference>
<dbReference type="RefSeq" id="XP_018996948.1">
    <property type="nucleotide sequence ID" value="XM_019134521.1"/>
</dbReference>
<dbReference type="PANTHER" id="PTHR47938:SF35">
    <property type="entry name" value="PENTATRICOPEPTIDE REPEAT-CONTAINING PROTEIN 4, MITOCHONDRIAL-RELATED"/>
    <property type="match status" value="1"/>
</dbReference>
<feature type="region of interest" description="Disordered" evidence="1">
    <location>
        <begin position="873"/>
        <end position="902"/>
    </location>
</feature>
<dbReference type="OrthoDB" id="5588846at2759"/>
<evidence type="ECO:0000313" key="3">
    <source>
        <dbReference type="Proteomes" id="UP000094065"/>
    </source>
</evidence>
<keyword evidence="3" id="KW-1185">Reference proteome</keyword>
<evidence type="ECO:0000256" key="1">
    <source>
        <dbReference type="SAM" id="MobiDB-lite"/>
    </source>
</evidence>
<proteinExistence type="predicted"/>
<dbReference type="AlphaFoldDB" id="A0A1E3I358"/>
<name>A0A1E3I358_9TREE</name>
<accession>A0A1E3I358</accession>
<protein>
    <recommendedName>
        <fullName evidence="4">Pentatricopeptide repeat domain-containing protein</fullName>
    </recommendedName>
</protein>
<dbReference type="InterPro" id="IPR011990">
    <property type="entry name" value="TPR-like_helical_dom_sf"/>
</dbReference>
<dbReference type="EMBL" id="AWGJ01000002">
    <property type="protein sequence ID" value="ODN82948.1"/>
    <property type="molecule type" value="Genomic_DNA"/>
</dbReference>
<evidence type="ECO:0008006" key="4">
    <source>
        <dbReference type="Google" id="ProtNLM"/>
    </source>
</evidence>
<comment type="caution">
    <text evidence="2">The sequence shown here is derived from an EMBL/GenBank/DDBJ whole genome shotgun (WGS) entry which is preliminary data.</text>
</comment>